<comment type="caution">
    <text evidence="3">The sequence shown here is derived from an EMBL/GenBank/DDBJ whole genome shotgun (WGS) entry which is preliminary data.</text>
</comment>
<dbReference type="InterPro" id="IPR006016">
    <property type="entry name" value="UspA"/>
</dbReference>
<proteinExistence type="inferred from homology"/>
<dbReference type="EMBL" id="PENI01000018">
    <property type="protein sequence ID" value="RMB83177.1"/>
    <property type="molecule type" value="Genomic_DNA"/>
</dbReference>
<feature type="domain" description="UspA" evidence="2">
    <location>
        <begin position="150"/>
        <end position="287"/>
    </location>
</feature>
<gene>
    <name evidence="3" type="ORF">CTZ28_25910</name>
</gene>
<dbReference type="PRINTS" id="PR01438">
    <property type="entry name" value="UNVRSLSTRESS"/>
</dbReference>
<organism evidence="3 4">
    <name type="scientific">Streptomyces shenzhenensis</name>
    <dbReference type="NCBI Taxonomy" id="943815"/>
    <lineage>
        <taxon>Bacteria</taxon>
        <taxon>Bacillati</taxon>
        <taxon>Actinomycetota</taxon>
        <taxon>Actinomycetes</taxon>
        <taxon>Kitasatosporales</taxon>
        <taxon>Streptomycetaceae</taxon>
        <taxon>Streptomyces</taxon>
    </lineage>
</organism>
<evidence type="ECO:0000313" key="4">
    <source>
        <dbReference type="Proteomes" id="UP000270471"/>
    </source>
</evidence>
<dbReference type="SUPFAM" id="SSF52402">
    <property type="entry name" value="Adenine nucleotide alpha hydrolases-like"/>
    <property type="match status" value="2"/>
</dbReference>
<dbReference type="Pfam" id="PF00582">
    <property type="entry name" value="Usp"/>
    <property type="match status" value="2"/>
</dbReference>
<keyword evidence="4" id="KW-1185">Reference proteome</keyword>
<dbReference type="Gene3D" id="3.40.50.620">
    <property type="entry name" value="HUPs"/>
    <property type="match status" value="2"/>
</dbReference>
<feature type="domain" description="UspA" evidence="2">
    <location>
        <begin position="5"/>
        <end position="138"/>
    </location>
</feature>
<dbReference type="InterPro" id="IPR006015">
    <property type="entry name" value="Universal_stress_UspA"/>
</dbReference>
<dbReference type="AlphaFoldDB" id="A0A3M0I1L2"/>
<evidence type="ECO:0000259" key="2">
    <source>
        <dbReference type="Pfam" id="PF00582"/>
    </source>
</evidence>
<protein>
    <submittedName>
        <fullName evidence="3">Universal stress protein</fullName>
    </submittedName>
</protein>
<dbReference type="OrthoDB" id="3174546at2"/>
<name>A0A3M0I1L2_9ACTN</name>
<comment type="similarity">
    <text evidence="1">Belongs to the universal stress protein A family.</text>
</comment>
<evidence type="ECO:0000256" key="1">
    <source>
        <dbReference type="ARBA" id="ARBA00008791"/>
    </source>
</evidence>
<dbReference type="PANTHER" id="PTHR31964:SF113">
    <property type="entry name" value="USPA DOMAIN-CONTAINING PROTEIN"/>
    <property type="match status" value="1"/>
</dbReference>
<dbReference type="Proteomes" id="UP000270471">
    <property type="component" value="Unassembled WGS sequence"/>
</dbReference>
<dbReference type="PANTHER" id="PTHR31964">
    <property type="entry name" value="ADENINE NUCLEOTIDE ALPHA HYDROLASES-LIKE SUPERFAMILY PROTEIN"/>
    <property type="match status" value="1"/>
</dbReference>
<sequence>MTWPLVVGVDGSDGSLCAVDWAADEAARHGLPLRLVYASLWERYEAGTAGERARPAERRLAEHIVAAAVARAGRRAPGVEIGTDIVPEEAADALLREAGHAFAVVTGTRGHGGLTGLLLGSVGRTVADHADGPVIVVRGDRAGLAGTHARILLGAGEPDTAAEAVRFAFREAAARKCILDVVRVWHCPVYESAEFPASAEDPARAHERQATATLDALLGDATAEHPGVRVRPATVRGSARRALLHRSAAADLVVIGACRSTGPFGLGSGRVGHALLHHAACPVAVVPPRR</sequence>
<evidence type="ECO:0000313" key="3">
    <source>
        <dbReference type="EMBL" id="RMB83177.1"/>
    </source>
</evidence>
<dbReference type="RefSeq" id="WP_121892222.1">
    <property type="nucleotide sequence ID" value="NZ_PENI01000018.1"/>
</dbReference>
<dbReference type="InterPro" id="IPR014729">
    <property type="entry name" value="Rossmann-like_a/b/a_fold"/>
</dbReference>
<accession>A0A3M0I1L2</accession>
<reference evidence="3 4" key="1">
    <citation type="submission" date="2017-11" db="EMBL/GenBank/DDBJ databases">
        <title>Draft genome of actinobacteria isolated from guarana (Paullinia cupana (Mart.) Ducke.</title>
        <authorList>
            <person name="Siqueira K.A."/>
            <person name="Liotti R.G."/>
            <person name="Mendes T.A.O."/>
            <person name="Soares M.A."/>
        </authorList>
    </citation>
    <scope>NUCLEOTIDE SEQUENCE [LARGE SCALE GENOMIC DNA]</scope>
    <source>
        <strain evidence="3 4">193</strain>
    </source>
</reference>